<dbReference type="GO" id="GO:0004867">
    <property type="term" value="F:serine-type endopeptidase inhibitor activity"/>
    <property type="evidence" value="ECO:0007669"/>
    <property type="project" value="InterPro"/>
</dbReference>
<evidence type="ECO:0000313" key="4">
    <source>
        <dbReference type="Proteomes" id="UP000749559"/>
    </source>
</evidence>
<gene>
    <name evidence="3" type="ORF">OFUS_LOCUS16097</name>
</gene>
<keyword evidence="4" id="KW-1185">Reference proteome</keyword>
<sequence>KCSKIQKTRYFYNADSMMCEEFCGEGLNNFESKEICEKTCDACSQPKVIGPCKAAFPRYFYNSEMEQCKKFTYGGCGGNKNNFQTEDQCEIHCKPTCEYYCRRCVNAKKLLTKCSGCKQRKMRGYTKCAACVKSGKGKYAKLNYQCFNCMN</sequence>
<organism evidence="3 4">
    <name type="scientific">Owenia fusiformis</name>
    <name type="common">Polychaete worm</name>
    <dbReference type="NCBI Taxonomy" id="6347"/>
    <lineage>
        <taxon>Eukaryota</taxon>
        <taxon>Metazoa</taxon>
        <taxon>Spiralia</taxon>
        <taxon>Lophotrochozoa</taxon>
        <taxon>Annelida</taxon>
        <taxon>Polychaeta</taxon>
        <taxon>Sedentaria</taxon>
        <taxon>Canalipalpata</taxon>
        <taxon>Sabellida</taxon>
        <taxon>Oweniida</taxon>
        <taxon>Oweniidae</taxon>
        <taxon>Owenia</taxon>
    </lineage>
</organism>
<dbReference type="AlphaFoldDB" id="A0A8J1XWC8"/>
<evidence type="ECO:0000256" key="2">
    <source>
        <dbReference type="ARBA" id="ARBA00023157"/>
    </source>
</evidence>
<name>A0A8J1XWC8_OWEFU</name>
<dbReference type="InterPro" id="IPR002223">
    <property type="entry name" value="Kunitz_BPTI"/>
</dbReference>
<protein>
    <submittedName>
        <fullName evidence="3">Uncharacterized protein</fullName>
    </submittedName>
</protein>
<dbReference type="Gene3D" id="4.10.410.10">
    <property type="entry name" value="Pancreatic trypsin inhibitor Kunitz domain"/>
    <property type="match status" value="2"/>
</dbReference>
<accession>A0A8J1XWC8</accession>
<dbReference type="InterPro" id="IPR036880">
    <property type="entry name" value="Kunitz_BPTI_sf"/>
</dbReference>
<dbReference type="PRINTS" id="PR00759">
    <property type="entry name" value="BASICPTASE"/>
</dbReference>
<proteinExistence type="predicted"/>
<comment type="caution">
    <text evidence="3">The sequence shown here is derived from an EMBL/GenBank/DDBJ whole genome shotgun (WGS) entry which is preliminary data.</text>
</comment>
<dbReference type="FunFam" id="4.10.410.10:FF:000021">
    <property type="entry name" value="Serine protease inhibitor, putative"/>
    <property type="match status" value="1"/>
</dbReference>
<dbReference type="OrthoDB" id="4473401at2759"/>
<dbReference type="SUPFAM" id="SSF57362">
    <property type="entry name" value="BPTI-like"/>
    <property type="match status" value="2"/>
</dbReference>
<dbReference type="CDD" id="cd00109">
    <property type="entry name" value="Kunitz-type"/>
    <property type="match status" value="2"/>
</dbReference>
<dbReference type="Pfam" id="PF00014">
    <property type="entry name" value="Kunitz_BPTI"/>
    <property type="match status" value="2"/>
</dbReference>
<dbReference type="PROSITE" id="PS00280">
    <property type="entry name" value="BPTI_KUNITZ_1"/>
    <property type="match status" value="1"/>
</dbReference>
<evidence type="ECO:0000256" key="1">
    <source>
        <dbReference type="ARBA" id="ARBA00022690"/>
    </source>
</evidence>
<keyword evidence="2" id="KW-1015">Disulfide bond</keyword>
<dbReference type="PANTHER" id="PTHR10083">
    <property type="entry name" value="KUNITZ-TYPE PROTEASE INHIBITOR-RELATED"/>
    <property type="match status" value="1"/>
</dbReference>
<evidence type="ECO:0000313" key="3">
    <source>
        <dbReference type="EMBL" id="CAH1790946.1"/>
    </source>
</evidence>
<dbReference type="PANTHER" id="PTHR10083:SF374">
    <property type="entry name" value="BPTI_KUNITZ INHIBITOR DOMAIN-CONTAINING PROTEIN"/>
    <property type="match status" value="1"/>
</dbReference>
<dbReference type="SMART" id="SM00131">
    <property type="entry name" value="KU"/>
    <property type="match status" value="2"/>
</dbReference>
<keyword evidence="1" id="KW-0646">Protease inhibitor</keyword>
<dbReference type="GO" id="GO:0005615">
    <property type="term" value="C:extracellular space"/>
    <property type="evidence" value="ECO:0007669"/>
    <property type="project" value="TreeGrafter"/>
</dbReference>
<dbReference type="PROSITE" id="PS50279">
    <property type="entry name" value="BPTI_KUNITZ_2"/>
    <property type="match status" value="2"/>
</dbReference>
<dbReference type="InterPro" id="IPR020901">
    <property type="entry name" value="Prtase_inh_Kunz-CS"/>
</dbReference>
<dbReference type="InterPro" id="IPR050098">
    <property type="entry name" value="TFPI/VKTCI-like"/>
</dbReference>
<feature type="non-terminal residue" evidence="3">
    <location>
        <position position="1"/>
    </location>
</feature>
<dbReference type="EMBL" id="CAIIXF020000008">
    <property type="protein sequence ID" value="CAH1790946.1"/>
    <property type="molecule type" value="Genomic_DNA"/>
</dbReference>
<dbReference type="Proteomes" id="UP000749559">
    <property type="component" value="Unassembled WGS sequence"/>
</dbReference>
<reference evidence="3" key="1">
    <citation type="submission" date="2022-03" db="EMBL/GenBank/DDBJ databases">
        <authorList>
            <person name="Martin C."/>
        </authorList>
    </citation>
    <scope>NUCLEOTIDE SEQUENCE</scope>
</reference>